<keyword evidence="1" id="KW-0677">Repeat</keyword>
<dbReference type="STRING" id="29422.Lbru_2468"/>
<dbReference type="SUPFAM" id="SSF48403">
    <property type="entry name" value="Ankyrin repeat"/>
    <property type="match status" value="1"/>
</dbReference>
<dbReference type="GO" id="GO:0085020">
    <property type="term" value="P:protein K6-linked ubiquitination"/>
    <property type="evidence" value="ECO:0007669"/>
    <property type="project" value="TreeGrafter"/>
</dbReference>
<dbReference type="PROSITE" id="PS50088">
    <property type="entry name" value="ANK_REPEAT"/>
    <property type="match status" value="2"/>
</dbReference>
<evidence type="ECO:0000313" key="4">
    <source>
        <dbReference type="EMBL" id="KTC78176.1"/>
    </source>
</evidence>
<keyword evidence="2 3" id="KW-0040">ANK repeat</keyword>
<dbReference type="RefSeq" id="WP_058442448.1">
    <property type="nucleotide sequence ID" value="NZ_CAAAHU010000013.1"/>
</dbReference>
<dbReference type="InterPro" id="IPR036770">
    <property type="entry name" value="Ankyrin_rpt-contain_sf"/>
</dbReference>
<proteinExistence type="predicted"/>
<feature type="repeat" description="ANK" evidence="3">
    <location>
        <begin position="497"/>
        <end position="529"/>
    </location>
</feature>
<gene>
    <name evidence="4" type="primary">legA</name>
    <name evidence="4" type="ORF">Lbru_2468</name>
</gene>
<comment type="caution">
    <text evidence="4">The sequence shown here is derived from an EMBL/GenBank/DDBJ whole genome shotgun (WGS) entry which is preliminary data.</text>
</comment>
<evidence type="ECO:0000313" key="5">
    <source>
        <dbReference type="Proteomes" id="UP000054742"/>
    </source>
</evidence>
<evidence type="ECO:0000256" key="1">
    <source>
        <dbReference type="ARBA" id="ARBA00022737"/>
    </source>
</evidence>
<dbReference type="OrthoDB" id="5642684at2"/>
<evidence type="ECO:0000256" key="3">
    <source>
        <dbReference type="PROSITE-ProRule" id="PRU00023"/>
    </source>
</evidence>
<organism evidence="4 5">
    <name type="scientific">Legionella brunensis</name>
    <dbReference type="NCBI Taxonomy" id="29422"/>
    <lineage>
        <taxon>Bacteria</taxon>
        <taxon>Pseudomonadati</taxon>
        <taxon>Pseudomonadota</taxon>
        <taxon>Gammaproteobacteria</taxon>
        <taxon>Legionellales</taxon>
        <taxon>Legionellaceae</taxon>
        <taxon>Legionella</taxon>
    </lineage>
</organism>
<dbReference type="PANTHER" id="PTHR24171:SF8">
    <property type="entry name" value="BRCA1-ASSOCIATED RING DOMAIN PROTEIN 1"/>
    <property type="match status" value="1"/>
</dbReference>
<dbReference type="Pfam" id="PF12796">
    <property type="entry name" value="Ank_2"/>
    <property type="match status" value="1"/>
</dbReference>
<feature type="repeat" description="ANK" evidence="3">
    <location>
        <begin position="464"/>
        <end position="496"/>
    </location>
</feature>
<dbReference type="SMART" id="SM00248">
    <property type="entry name" value="ANK"/>
    <property type="match status" value="2"/>
</dbReference>
<dbReference type="InterPro" id="IPR002110">
    <property type="entry name" value="Ankyrin_rpt"/>
</dbReference>
<keyword evidence="5" id="KW-1185">Reference proteome</keyword>
<dbReference type="Proteomes" id="UP000054742">
    <property type="component" value="Unassembled WGS sequence"/>
</dbReference>
<protein>
    <submittedName>
        <fullName evidence="4">Ankyrin-repeat containing protein, substrate of the Dot/Icm secretion system</fullName>
    </submittedName>
</protein>
<dbReference type="Gene3D" id="1.25.40.20">
    <property type="entry name" value="Ankyrin repeat-containing domain"/>
    <property type="match status" value="1"/>
</dbReference>
<dbReference type="PANTHER" id="PTHR24171">
    <property type="entry name" value="ANKYRIN REPEAT DOMAIN-CONTAINING PROTEIN 39-RELATED"/>
    <property type="match status" value="1"/>
</dbReference>
<dbReference type="InterPro" id="IPR050018">
    <property type="entry name" value="T4SS_AnkY"/>
</dbReference>
<sequence length="559" mass="60876">MTKVILIYANCNNPKAKGDFSLAGNIARDLVTELSAQSEKIDVILVSTLDGISRFESLYGKPVKGRVNIEGTDVGLCSLEQLDAVENNVVGFIEANRCKHAPADLVKRVLSPESKFLFVGNINQQSFSGLLMQTLYRLQLEQDQTGLYNIFSSNDIFIGSAGVDKERLGLPTISKAKDLPALSLSQTSMLPKGAYGAMYVNAVDGARSYVLIAQYMKLTGHDNYVLIGDFSGKNFEIQTIYNLDKSFGTPKKTFPQIEYHQSLPNSVLRKVVADTTGSLVLSTGSMSVLEALQDGKLPYYQDLSMNIEVVTSYLIAVKSVVANDSSLFGCMPQLIIELSELLFADKPLSRLDMERTHDLLEMSSVSSKLIATNQKIIEKANGKLAPRLLGFLNGSRSTNDSVQLATVCASLRKSGEIGSPLHDQALRRAAAWGKLFELKVVIKSMIGVNQGTTTANLDKRDANAERSALHWAVKGGHYDCARELIKAGASVDIQDKDGKTPLHEAVTSGNREMIQMLIEAGASVDIDDKSKKKPVDCAPDNGVVLFIKHCEEQKKGISV</sequence>
<dbReference type="PROSITE" id="PS50297">
    <property type="entry name" value="ANK_REP_REGION"/>
    <property type="match status" value="2"/>
</dbReference>
<dbReference type="NCBIfam" id="NF043029">
    <property type="entry name" value="T4SS_AnkY"/>
    <property type="match status" value="1"/>
</dbReference>
<accession>A0A0W0S4N4</accession>
<reference evidence="4 5" key="1">
    <citation type="submission" date="2015-11" db="EMBL/GenBank/DDBJ databases">
        <title>Genomic analysis of 38 Legionella species identifies large and diverse effector repertoires.</title>
        <authorList>
            <person name="Burstein D."/>
            <person name="Amaro F."/>
            <person name="Zusman T."/>
            <person name="Lifshitz Z."/>
            <person name="Cohen O."/>
            <person name="Gilbert J.A."/>
            <person name="Pupko T."/>
            <person name="Shuman H.A."/>
            <person name="Segal G."/>
        </authorList>
    </citation>
    <scope>NUCLEOTIDE SEQUENCE [LARGE SCALE GENOMIC DNA]</scope>
    <source>
        <strain evidence="4 5">ATCC 43878</strain>
    </source>
</reference>
<evidence type="ECO:0000256" key="2">
    <source>
        <dbReference type="ARBA" id="ARBA00023043"/>
    </source>
</evidence>
<dbReference type="EMBL" id="LNXV01000033">
    <property type="protein sequence ID" value="KTC78176.1"/>
    <property type="molecule type" value="Genomic_DNA"/>
</dbReference>
<dbReference type="GO" id="GO:0004842">
    <property type="term" value="F:ubiquitin-protein transferase activity"/>
    <property type="evidence" value="ECO:0007669"/>
    <property type="project" value="TreeGrafter"/>
</dbReference>
<dbReference type="PATRIC" id="fig|29422.6.peg.2630"/>
<name>A0A0W0S4N4_9GAMM</name>
<dbReference type="AlphaFoldDB" id="A0A0W0S4N4"/>